<dbReference type="PROSITE" id="PS51257">
    <property type="entry name" value="PROKAR_LIPOPROTEIN"/>
    <property type="match status" value="1"/>
</dbReference>
<reference evidence="1 2" key="1">
    <citation type="submission" date="2020-08" db="EMBL/GenBank/DDBJ databases">
        <title>Enterococcus faecalis SF28073 genome assembly.</title>
        <authorList>
            <person name="Duerkop B.A."/>
            <person name="Johnson C.N."/>
        </authorList>
    </citation>
    <scope>NUCLEOTIDE SEQUENCE [LARGE SCALE GENOMIC DNA]</scope>
    <source>
        <strain evidence="1 2">SF28073</strain>
    </source>
</reference>
<proteinExistence type="predicted"/>
<evidence type="ECO:0000313" key="1">
    <source>
        <dbReference type="EMBL" id="QNP37007.1"/>
    </source>
</evidence>
<evidence type="ECO:0000313" key="2">
    <source>
        <dbReference type="Proteomes" id="UP000516122"/>
    </source>
</evidence>
<name>A0A1X3AS70_ENTFL</name>
<sequence>MKKNIWLSVLALLILTGCKININSPQSARDDNYGETTQASTSINEVDDKLAGTMFSKKGSGDDVFTNLAFKKGPVIANITFKGTEKIVVRIVDSDGQEIAKLIDTQGNYIGKTMAQIPKDADTYILEIKAEGSWSIQFSEANTKANQ</sequence>
<organism evidence="1 2">
    <name type="scientific">Enterococcus faecalis</name>
    <name type="common">Streptococcus faecalis</name>
    <dbReference type="NCBI Taxonomy" id="1351"/>
    <lineage>
        <taxon>Bacteria</taxon>
        <taxon>Bacillati</taxon>
        <taxon>Bacillota</taxon>
        <taxon>Bacilli</taxon>
        <taxon>Lactobacillales</taxon>
        <taxon>Enterococcaceae</taxon>
        <taxon>Enterococcus</taxon>
    </lineage>
</organism>
<dbReference type="EMBL" id="CP060804">
    <property type="protein sequence ID" value="QNP37007.1"/>
    <property type="molecule type" value="Genomic_DNA"/>
</dbReference>
<accession>A0A1X3AS70</accession>
<dbReference type="AlphaFoldDB" id="A0A1X3AS70"/>
<protein>
    <submittedName>
        <fullName evidence="1">Uncharacterized protein</fullName>
    </submittedName>
</protein>
<gene>
    <name evidence="1" type="ORF">H9Q64_11090</name>
</gene>
<dbReference type="RefSeq" id="WP_002381534.1">
    <property type="nucleotide sequence ID" value="NZ_CAACXT010000001.1"/>
</dbReference>
<dbReference type="Proteomes" id="UP000516122">
    <property type="component" value="Chromosome"/>
</dbReference>